<reference evidence="2" key="1">
    <citation type="submission" date="2023-09" db="EMBL/GenBank/DDBJ databases">
        <title>First report of Pseudomonas coleopterorum DJ13 causing leaf spot on Rhododendron pulchrum Sweet in China.</title>
        <authorList>
            <person name="Zhang Y."/>
        </authorList>
    </citation>
    <scope>NUCLEOTIDE SEQUENCE</scope>
    <source>
        <strain evidence="2">DJ13</strain>
    </source>
</reference>
<protein>
    <submittedName>
        <fullName evidence="2">Uncharacterized protein</fullName>
    </submittedName>
</protein>
<feature type="compositionally biased region" description="Low complexity" evidence="1">
    <location>
        <begin position="32"/>
        <end position="44"/>
    </location>
</feature>
<feature type="region of interest" description="Disordered" evidence="1">
    <location>
        <begin position="1"/>
        <end position="51"/>
    </location>
</feature>
<dbReference type="RefSeq" id="WP_310792237.1">
    <property type="nucleotide sequence ID" value="NZ_CP134081.1"/>
</dbReference>
<evidence type="ECO:0000256" key="1">
    <source>
        <dbReference type="SAM" id="MobiDB-lite"/>
    </source>
</evidence>
<proteinExistence type="predicted"/>
<accession>A0AAJ6M0R9</accession>
<dbReference type="AlphaFoldDB" id="A0AAJ6M0R9"/>
<evidence type="ECO:0000313" key="3">
    <source>
        <dbReference type="Proteomes" id="UP001258207"/>
    </source>
</evidence>
<dbReference type="Proteomes" id="UP001258207">
    <property type="component" value="Chromosome"/>
</dbReference>
<name>A0AAJ6M0R9_9PSED</name>
<organism evidence="2 3">
    <name type="scientific">Pseudomonas coleopterorum</name>
    <dbReference type="NCBI Taxonomy" id="1605838"/>
    <lineage>
        <taxon>Bacteria</taxon>
        <taxon>Pseudomonadati</taxon>
        <taxon>Pseudomonadota</taxon>
        <taxon>Gammaproteobacteria</taxon>
        <taxon>Pseudomonadales</taxon>
        <taxon>Pseudomonadaceae</taxon>
        <taxon>Pseudomonas</taxon>
    </lineage>
</organism>
<evidence type="ECO:0000313" key="2">
    <source>
        <dbReference type="EMBL" id="WNC10276.1"/>
    </source>
</evidence>
<gene>
    <name evidence="2" type="ORF">RI108_02245</name>
</gene>
<dbReference type="EMBL" id="CP134081">
    <property type="protein sequence ID" value="WNC10276.1"/>
    <property type="molecule type" value="Genomic_DNA"/>
</dbReference>
<sequence length="170" mass="18695">MVEETGEGASGSGGSGSDDFEPLYLGSDDDLSSASTSRDSPSPSHGTDANRLLQWRPAVVRGRDLQVQTHGLMAGLYVRQGNQIYAQVQNVLYRVRYRVALKQWAVVDPLNPYATGECIPLTLDAQGVWHPGERIAAASMVETQQVTAWDVLRTTSPATSTYRRWPRRFA</sequence>